<proteinExistence type="predicted"/>
<dbReference type="GO" id="GO:0016567">
    <property type="term" value="P:protein ubiquitination"/>
    <property type="evidence" value="ECO:0007669"/>
    <property type="project" value="UniProtKB-UniPathway"/>
</dbReference>
<feature type="non-terminal residue" evidence="4">
    <location>
        <position position="1"/>
    </location>
</feature>
<dbReference type="EMBL" id="JAAWVO010007332">
    <property type="protein sequence ID" value="MBN3312625.1"/>
    <property type="molecule type" value="Genomic_DNA"/>
</dbReference>
<name>A0A8J7NIQ3_ATRSP</name>
<feature type="non-terminal residue" evidence="4">
    <location>
        <position position="129"/>
    </location>
</feature>
<evidence type="ECO:0000256" key="3">
    <source>
        <dbReference type="ARBA" id="ARBA00022786"/>
    </source>
</evidence>
<gene>
    <name evidence="4" type="primary">Klhl36_0</name>
    <name evidence="4" type="ORF">GTO95_0000070</name>
</gene>
<evidence type="ECO:0000256" key="2">
    <source>
        <dbReference type="ARBA" id="ARBA00022441"/>
    </source>
</evidence>
<dbReference type="InterPro" id="IPR006652">
    <property type="entry name" value="Kelch_1"/>
</dbReference>
<comment type="pathway">
    <text evidence="1">Protein modification; protein ubiquitination.</text>
</comment>
<keyword evidence="5" id="KW-1185">Reference proteome</keyword>
<dbReference type="Pfam" id="PF01344">
    <property type="entry name" value="Kelch_1"/>
    <property type="match status" value="1"/>
</dbReference>
<dbReference type="AlphaFoldDB" id="A0A8J7NIQ3"/>
<accession>A0A8J7NIQ3</accession>
<keyword evidence="2" id="KW-0880">Kelch repeat</keyword>
<dbReference type="InterPro" id="IPR015915">
    <property type="entry name" value="Kelch-typ_b-propeller"/>
</dbReference>
<dbReference type="Proteomes" id="UP000736164">
    <property type="component" value="Unassembled WGS sequence"/>
</dbReference>
<evidence type="ECO:0000256" key="1">
    <source>
        <dbReference type="ARBA" id="ARBA00004906"/>
    </source>
</evidence>
<organism evidence="4 5">
    <name type="scientific">Atractosteus spatula</name>
    <name type="common">Alligator gar</name>
    <name type="synonym">Lepisosteus spatula</name>
    <dbReference type="NCBI Taxonomy" id="7917"/>
    <lineage>
        <taxon>Eukaryota</taxon>
        <taxon>Metazoa</taxon>
        <taxon>Chordata</taxon>
        <taxon>Craniata</taxon>
        <taxon>Vertebrata</taxon>
        <taxon>Euteleostomi</taxon>
        <taxon>Actinopterygii</taxon>
        <taxon>Neopterygii</taxon>
        <taxon>Holostei</taxon>
        <taxon>Semionotiformes</taxon>
        <taxon>Lepisosteidae</taxon>
        <taxon>Atractosteus</taxon>
    </lineage>
</organism>
<reference evidence="4" key="1">
    <citation type="journal article" date="2021" name="Cell">
        <title>Tracing the genetic footprints of vertebrate landing in non-teleost ray-finned fishes.</title>
        <authorList>
            <person name="Bi X."/>
            <person name="Wang K."/>
            <person name="Yang L."/>
            <person name="Pan H."/>
            <person name="Jiang H."/>
            <person name="Wei Q."/>
            <person name="Fang M."/>
            <person name="Yu H."/>
            <person name="Zhu C."/>
            <person name="Cai Y."/>
            <person name="He Y."/>
            <person name="Gan X."/>
            <person name="Zeng H."/>
            <person name="Yu D."/>
            <person name="Zhu Y."/>
            <person name="Jiang H."/>
            <person name="Qiu Q."/>
            <person name="Yang H."/>
            <person name="Zhang Y.E."/>
            <person name="Wang W."/>
            <person name="Zhu M."/>
            <person name="He S."/>
            <person name="Zhang G."/>
        </authorList>
    </citation>
    <scope>NUCLEOTIDE SEQUENCE</scope>
    <source>
        <strain evidence="4">Allg_001</strain>
    </source>
</reference>
<protein>
    <submittedName>
        <fullName evidence="4">KLH36 protein</fullName>
    </submittedName>
</protein>
<evidence type="ECO:0000313" key="4">
    <source>
        <dbReference type="EMBL" id="MBN3312625.1"/>
    </source>
</evidence>
<sequence>MLSLLPREANCEALLEEALSYHSQLMAQPVLQNQRSALRVQGERLLFVGGEVSERGEDLSDDVCFLDPAQGCWLTETQLPARRSHHGVTVMGGFIFVAGGSSSRDNGGDAASNLLYRYDPRRNQWIKVS</sequence>
<comment type="caution">
    <text evidence="4">The sequence shown here is derived from an EMBL/GenBank/DDBJ whole genome shotgun (WGS) entry which is preliminary data.</text>
</comment>
<dbReference type="GO" id="GO:0097602">
    <property type="term" value="F:cullin family protein binding"/>
    <property type="evidence" value="ECO:0007669"/>
    <property type="project" value="TreeGrafter"/>
</dbReference>
<dbReference type="SUPFAM" id="SSF117281">
    <property type="entry name" value="Kelch motif"/>
    <property type="match status" value="1"/>
</dbReference>
<dbReference type="PANTHER" id="PTHR45632">
    <property type="entry name" value="LD33804P"/>
    <property type="match status" value="1"/>
</dbReference>
<dbReference type="Gene3D" id="2.120.10.80">
    <property type="entry name" value="Kelch-type beta propeller"/>
    <property type="match status" value="1"/>
</dbReference>
<keyword evidence="3" id="KW-0833">Ubl conjugation pathway</keyword>
<evidence type="ECO:0000313" key="5">
    <source>
        <dbReference type="Proteomes" id="UP000736164"/>
    </source>
</evidence>
<dbReference type="PANTHER" id="PTHR45632:SF4">
    <property type="entry name" value="KELCH-LIKE PROTEIN 36"/>
    <property type="match status" value="1"/>
</dbReference>
<dbReference type="UniPathway" id="UPA00143"/>